<dbReference type="EMBL" id="CAACYH010000004">
    <property type="protein sequence ID" value="VFB14404.1"/>
    <property type="molecule type" value="Genomic_DNA"/>
</dbReference>
<dbReference type="Proteomes" id="UP000396835">
    <property type="component" value="Unassembled WGS sequence"/>
</dbReference>
<feature type="region of interest" description="Disordered" evidence="1">
    <location>
        <begin position="1"/>
        <end position="48"/>
    </location>
</feature>
<evidence type="ECO:0000313" key="2">
    <source>
        <dbReference type="EMBL" id="VFB14404.1"/>
    </source>
</evidence>
<evidence type="ECO:0000256" key="1">
    <source>
        <dbReference type="SAM" id="MobiDB-lite"/>
    </source>
</evidence>
<dbReference type="AlphaFoldDB" id="A0A449I4Q2"/>
<sequence length="48" mass="5652">MKRFVQPDKNFFKKGGYGKTKEDNCKGNRGHSEVPEKWRNKPAAYNHQ</sequence>
<gene>
    <name evidence="2" type="ORF">NCTC7812_01956</name>
</gene>
<organism evidence="2 3">
    <name type="scientific">Prevotella heparinolytica</name>
    <dbReference type="NCBI Taxonomy" id="28113"/>
    <lineage>
        <taxon>Bacteria</taxon>
        <taxon>Pseudomonadati</taxon>
        <taxon>Bacteroidota</taxon>
        <taxon>Bacteroidia</taxon>
        <taxon>Bacteroidales</taxon>
        <taxon>Bacteroidaceae</taxon>
        <taxon>Bacteroides</taxon>
    </lineage>
</organism>
<accession>A0A449I4Q2</accession>
<protein>
    <submittedName>
        <fullName evidence="2">Uncharacterized protein</fullName>
    </submittedName>
</protein>
<feature type="compositionally biased region" description="Basic and acidic residues" evidence="1">
    <location>
        <begin position="19"/>
        <end position="39"/>
    </location>
</feature>
<proteinExistence type="predicted"/>
<evidence type="ECO:0000313" key="3">
    <source>
        <dbReference type="Proteomes" id="UP000396835"/>
    </source>
</evidence>
<name>A0A449I4Q2_9BACE</name>
<reference evidence="2 3" key="1">
    <citation type="submission" date="2019-02" db="EMBL/GenBank/DDBJ databases">
        <authorList>
            <consortium name="Pathogen Informatics"/>
        </authorList>
    </citation>
    <scope>NUCLEOTIDE SEQUENCE [LARGE SCALE GENOMIC DNA]</scope>
    <source>
        <strain evidence="2 3">3012STDY7078512</strain>
    </source>
</reference>
<dbReference type="RefSeq" id="WP_165483515.1">
    <property type="nucleotide sequence ID" value="NZ_CAACYH010000004.1"/>
</dbReference>